<evidence type="ECO:0000313" key="3">
    <source>
        <dbReference type="Proteomes" id="UP000186141"/>
    </source>
</evidence>
<dbReference type="Proteomes" id="UP000186141">
    <property type="component" value="Unassembled WGS sequence"/>
</dbReference>
<gene>
    <name evidence="2" type="ORF">SAMN05421774_11131</name>
</gene>
<dbReference type="STRING" id="1086013.SAMN05421774_11131"/>
<dbReference type="AlphaFoldDB" id="A0A1N7QI26"/>
<accession>A0A1N7QI26</accession>
<feature type="region of interest" description="Disordered" evidence="1">
    <location>
        <begin position="1"/>
        <end position="20"/>
    </location>
</feature>
<name>A0A1N7QI26_9RHOB</name>
<dbReference type="RefSeq" id="WP_083701360.1">
    <property type="nucleotide sequence ID" value="NZ_BMEH01000011.1"/>
</dbReference>
<sequence>MPVDPMPVESVPVDPGPAGPAPGAVPMIVTLSPMRRDDRLQLHRRGPLLAINDQVLDLSGVTEDSPLAAATAGCDWLAGDIRREGEALHLTLTLPHGPVPFPPPPEAAAVLYPAPVVILQDGPVSLPAWDEEGGGAG</sequence>
<protein>
    <submittedName>
        <fullName evidence="2">Uncharacterized protein</fullName>
    </submittedName>
</protein>
<dbReference type="OrthoDB" id="8373799at2"/>
<evidence type="ECO:0000313" key="2">
    <source>
        <dbReference type="EMBL" id="SIT22167.1"/>
    </source>
</evidence>
<dbReference type="EMBL" id="FTOT01000011">
    <property type="protein sequence ID" value="SIT22167.1"/>
    <property type="molecule type" value="Genomic_DNA"/>
</dbReference>
<evidence type="ECO:0000256" key="1">
    <source>
        <dbReference type="SAM" id="MobiDB-lite"/>
    </source>
</evidence>
<keyword evidence="3" id="KW-1185">Reference proteome</keyword>
<reference evidence="2 3" key="1">
    <citation type="submission" date="2017-01" db="EMBL/GenBank/DDBJ databases">
        <authorList>
            <person name="Mah S.A."/>
            <person name="Swanson W.J."/>
            <person name="Moy G.W."/>
            <person name="Vacquier V.D."/>
        </authorList>
    </citation>
    <scope>NUCLEOTIDE SEQUENCE [LARGE SCALE GENOMIC DNA]</scope>
    <source>
        <strain evidence="2 3">DSM 26375</strain>
    </source>
</reference>
<proteinExistence type="predicted"/>
<organism evidence="2 3">
    <name type="scientific">Gemmobacter megaterium</name>
    <dbReference type="NCBI Taxonomy" id="1086013"/>
    <lineage>
        <taxon>Bacteria</taxon>
        <taxon>Pseudomonadati</taxon>
        <taxon>Pseudomonadota</taxon>
        <taxon>Alphaproteobacteria</taxon>
        <taxon>Rhodobacterales</taxon>
        <taxon>Paracoccaceae</taxon>
        <taxon>Gemmobacter</taxon>
    </lineage>
</organism>